<feature type="chain" id="PRO_5046000334" description="DUF6993 domain-containing protein" evidence="2">
    <location>
        <begin position="30"/>
        <end position="165"/>
    </location>
</feature>
<protein>
    <recommendedName>
        <fullName evidence="3">DUF6993 domain-containing protein</fullName>
    </recommendedName>
</protein>
<feature type="compositionally biased region" description="Low complexity" evidence="1">
    <location>
        <begin position="33"/>
        <end position="49"/>
    </location>
</feature>
<feature type="domain" description="DUF6993" evidence="3">
    <location>
        <begin position="76"/>
        <end position="159"/>
    </location>
</feature>
<evidence type="ECO:0000256" key="2">
    <source>
        <dbReference type="SAM" id="SignalP"/>
    </source>
</evidence>
<keyword evidence="5" id="KW-1185">Reference proteome</keyword>
<dbReference type="EMBL" id="JAUZVV010000002">
    <property type="protein sequence ID" value="MDT3317214.1"/>
    <property type="molecule type" value="Genomic_DNA"/>
</dbReference>
<accession>A0ABU3GBN0</accession>
<dbReference type="PROSITE" id="PS51257">
    <property type="entry name" value="PROKAR_LIPOPROTEIN"/>
    <property type="match status" value="1"/>
</dbReference>
<evidence type="ECO:0000313" key="4">
    <source>
        <dbReference type="EMBL" id="MDT3317214.1"/>
    </source>
</evidence>
<organism evidence="4 5">
    <name type="scientific">Microbacterium gawkjiense</name>
    <dbReference type="NCBI Taxonomy" id="3067309"/>
    <lineage>
        <taxon>Bacteria</taxon>
        <taxon>Bacillati</taxon>
        <taxon>Actinomycetota</taxon>
        <taxon>Actinomycetes</taxon>
        <taxon>Micrococcales</taxon>
        <taxon>Microbacteriaceae</taxon>
        <taxon>Microbacterium</taxon>
    </lineage>
</organism>
<dbReference type="InterPro" id="IPR054262">
    <property type="entry name" value="DUF6993"/>
</dbReference>
<evidence type="ECO:0000259" key="3">
    <source>
        <dbReference type="Pfam" id="PF22504"/>
    </source>
</evidence>
<feature type="signal peptide" evidence="2">
    <location>
        <begin position="1"/>
        <end position="29"/>
    </location>
</feature>
<evidence type="ECO:0000313" key="5">
    <source>
        <dbReference type="Proteomes" id="UP001251849"/>
    </source>
</evidence>
<evidence type="ECO:0000256" key="1">
    <source>
        <dbReference type="SAM" id="MobiDB-lite"/>
    </source>
</evidence>
<keyword evidence="2" id="KW-0732">Signal</keyword>
<proteinExistence type="predicted"/>
<comment type="caution">
    <text evidence="4">The sequence shown here is derived from an EMBL/GenBank/DDBJ whole genome shotgun (WGS) entry which is preliminary data.</text>
</comment>
<dbReference type="Pfam" id="PF22504">
    <property type="entry name" value="DUF6993"/>
    <property type="match status" value="1"/>
</dbReference>
<dbReference type="Proteomes" id="UP001251849">
    <property type="component" value="Unassembled WGS sequence"/>
</dbReference>
<gene>
    <name evidence="4" type="ORF">Q9S71_10320</name>
</gene>
<sequence length="165" mass="17048">MRRHQSPRGTRLLLIALAPAVAVSLVACAPEAAPRSSEPASPSPSVSSPGPTPTGTPVPADGSAGALLPTFTSVMDEVWRRSESVKGRDYVDALVAAGFAKDAMQVTFDETSVGLPADSIQFSVRIDDECLVGQVGPSVPGPTALVMPGLPEGECLVGETRPIDW</sequence>
<feature type="region of interest" description="Disordered" evidence="1">
    <location>
        <begin position="33"/>
        <end position="66"/>
    </location>
</feature>
<name>A0ABU3GBN0_9MICO</name>
<reference evidence="4 5" key="1">
    <citation type="submission" date="2023-08" db="EMBL/GenBank/DDBJ databases">
        <title>Microbacterium aquilitoris sp. nov. and Microbacterium gwkjibeachense sp. nov., isolated from beach.</title>
        <authorList>
            <person name="Lee S.D."/>
            <person name="Yang H."/>
            <person name="Kim I."/>
        </authorList>
    </citation>
    <scope>NUCLEOTIDE SEQUENCE [LARGE SCALE GENOMIC DNA]</scope>
    <source>
        <strain evidence="4 5">KSW4-11</strain>
    </source>
</reference>
<dbReference type="RefSeq" id="WP_311862226.1">
    <property type="nucleotide sequence ID" value="NZ_JAUZVV010000002.1"/>
</dbReference>